<accession>A0A1I4FLT5</accession>
<proteinExistence type="predicted"/>
<name>A0A1I4FLT5_9HYPH</name>
<keyword evidence="3" id="KW-1185">Reference proteome</keyword>
<evidence type="ECO:0000313" key="3">
    <source>
        <dbReference type="Proteomes" id="UP000198804"/>
    </source>
</evidence>
<keyword evidence="1" id="KW-0812">Transmembrane</keyword>
<organism evidence="2 3">
    <name type="scientific">Methylorubrum salsuginis</name>
    <dbReference type="NCBI Taxonomy" id="414703"/>
    <lineage>
        <taxon>Bacteria</taxon>
        <taxon>Pseudomonadati</taxon>
        <taxon>Pseudomonadota</taxon>
        <taxon>Alphaproteobacteria</taxon>
        <taxon>Hyphomicrobiales</taxon>
        <taxon>Methylobacteriaceae</taxon>
        <taxon>Methylorubrum</taxon>
    </lineage>
</organism>
<gene>
    <name evidence="2" type="ORF">SAMN04488125_110112</name>
</gene>
<evidence type="ECO:0000256" key="1">
    <source>
        <dbReference type="SAM" id="Phobius"/>
    </source>
</evidence>
<sequence>MNNWNDLGVIFRATARALIVLAIIGGSIWAASYLVVIFANVGRY</sequence>
<dbReference type="AlphaFoldDB" id="A0A1I4FLT5"/>
<keyword evidence="1" id="KW-0472">Membrane</keyword>
<dbReference type="Proteomes" id="UP000198804">
    <property type="component" value="Unassembled WGS sequence"/>
</dbReference>
<dbReference type="EMBL" id="FOSV01000010">
    <property type="protein sequence ID" value="SFL18895.1"/>
    <property type="molecule type" value="Genomic_DNA"/>
</dbReference>
<reference evidence="3" key="1">
    <citation type="submission" date="2016-10" db="EMBL/GenBank/DDBJ databases">
        <authorList>
            <person name="Varghese N."/>
            <person name="Submissions S."/>
        </authorList>
    </citation>
    <scope>NUCLEOTIDE SEQUENCE [LARGE SCALE GENOMIC DNA]</scope>
    <source>
        <strain evidence="3">CGMCC 1.6474</strain>
    </source>
</reference>
<protein>
    <submittedName>
        <fullName evidence="2">Uncharacterized protein</fullName>
    </submittedName>
</protein>
<keyword evidence="1" id="KW-1133">Transmembrane helix</keyword>
<dbReference type="RefSeq" id="WP_280142592.1">
    <property type="nucleotide sequence ID" value="NZ_FOSV01000010.1"/>
</dbReference>
<evidence type="ECO:0000313" key="2">
    <source>
        <dbReference type="EMBL" id="SFL18895.1"/>
    </source>
</evidence>
<feature type="transmembrane region" description="Helical" evidence="1">
    <location>
        <begin position="17"/>
        <end position="41"/>
    </location>
</feature>